<keyword evidence="1" id="KW-0812">Transmembrane</keyword>
<feature type="transmembrane region" description="Helical" evidence="1">
    <location>
        <begin position="257"/>
        <end position="275"/>
    </location>
</feature>
<feature type="transmembrane region" description="Helical" evidence="1">
    <location>
        <begin position="12"/>
        <end position="31"/>
    </location>
</feature>
<proteinExistence type="predicted"/>
<feature type="transmembrane region" description="Helical" evidence="1">
    <location>
        <begin position="37"/>
        <end position="60"/>
    </location>
</feature>
<keyword evidence="1" id="KW-1133">Transmembrane helix</keyword>
<dbReference type="EMBL" id="LBJM01000034">
    <property type="protein sequence ID" value="RXH40825.1"/>
    <property type="molecule type" value="Genomic_DNA"/>
</dbReference>
<reference evidence="2 3" key="1">
    <citation type="submission" date="2015-04" db="EMBL/GenBank/DDBJ databases">
        <title>Comparative genomics of rhizobia nodulating Arachis hypogaea in China.</title>
        <authorList>
            <person name="Li Y."/>
        </authorList>
    </citation>
    <scope>NUCLEOTIDE SEQUENCE [LARGE SCALE GENOMIC DNA]</scope>
    <source>
        <strain evidence="2 3">CCBAU 51787</strain>
    </source>
</reference>
<evidence type="ECO:0000256" key="1">
    <source>
        <dbReference type="SAM" id="Phobius"/>
    </source>
</evidence>
<protein>
    <submittedName>
        <fullName evidence="2">Uncharacterized protein</fullName>
    </submittedName>
</protein>
<feature type="transmembrane region" description="Helical" evidence="1">
    <location>
        <begin position="125"/>
        <end position="145"/>
    </location>
</feature>
<feature type="transmembrane region" description="Helical" evidence="1">
    <location>
        <begin position="296"/>
        <end position="316"/>
    </location>
</feature>
<name>A0A4Q0SM16_9BRAD</name>
<keyword evidence="1" id="KW-0472">Membrane</keyword>
<feature type="transmembrane region" description="Helical" evidence="1">
    <location>
        <begin position="151"/>
        <end position="176"/>
    </location>
</feature>
<organism evidence="2 3">
    <name type="scientific">Bradyrhizobium zhanjiangense</name>
    <dbReference type="NCBI Taxonomy" id="1325107"/>
    <lineage>
        <taxon>Bacteria</taxon>
        <taxon>Pseudomonadati</taxon>
        <taxon>Pseudomonadota</taxon>
        <taxon>Alphaproteobacteria</taxon>
        <taxon>Hyphomicrobiales</taxon>
        <taxon>Nitrobacteraceae</taxon>
        <taxon>Bradyrhizobium</taxon>
    </lineage>
</organism>
<accession>A0A4Q0SM16</accession>
<dbReference type="AlphaFoldDB" id="A0A4Q0SM16"/>
<evidence type="ECO:0000313" key="3">
    <source>
        <dbReference type="Proteomes" id="UP000290565"/>
    </source>
</evidence>
<gene>
    <name evidence="2" type="ORF">XH94_11395</name>
</gene>
<sequence>MPASLWQNPWRLLLAINAAVLVGVFLHKIQLPPYVPYIHLLVDYHFGFIKRALIGAIVALFTAKVPVWLVFALGGVTWLATLGLYARLFQKTFGFTAKTLPLFVFTAGSPFFLKNFMHTLGHFDIYGCALAIVLLLMPAGSLLFVATAASFSIVLVLIHHIHLLMYVPTIITIVVIRHYLACGCNRTNITFGVAAFAIVSALFFAAQFLGTMPIPEADFVAYLRSRMADPSRTDLLQFSYIWYQPLAKEVADTWGRLPHNILGVPVFALLIWLHSPLWRYLASLIDALAKDMHRRLVLAAVIGVSLAYLVMFAMVFDYSRWISNWAACMFLILHAVKMLPAARETPPIPAEDRKTNAFGLILTLIPRVGIIRPF</sequence>
<dbReference type="Proteomes" id="UP000290565">
    <property type="component" value="Unassembled WGS sequence"/>
</dbReference>
<comment type="caution">
    <text evidence="2">The sequence shown here is derived from an EMBL/GenBank/DDBJ whole genome shotgun (WGS) entry which is preliminary data.</text>
</comment>
<feature type="transmembrane region" description="Helical" evidence="1">
    <location>
        <begin position="67"/>
        <end position="86"/>
    </location>
</feature>
<evidence type="ECO:0000313" key="2">
    <source>
        <dbReference type="EMBL" id="RXH40825.1"/>
    </source>
</evidence>
<feature type="transmembrane region" description="Helical" evidence="1">
    <location>
        <begin position="188"/>
        <end position="209"/>
    </location>
</feature>